<dbReference type="CDD" id="cd00882">
    <property type="entry name" value="Ras_like_GTPase"/>
    <property type="match status" value="1"/>
</dbReference>
<dbReference type="Gene3D" id="3.40.50.300">
    <property type="entry name" value="P-loop containing nucleotide triphosphate hydrolases"/>
    <property type="match status" value="1"/>
</dbReference>
<gene>
    <name evidence="1" type="ORF">TPC1_11693</name>
</gene>
<protein>
    <submittedName>
        <fullName evidence="1">Rab-like protein</fullName>
    </submittedName>
</protein>
<dbReference type="AlphaFoldDB" id="A0A146KFV1"/>
<dbReference type="EMBL" id="GDID01001259">
    <property type="protein sequence ID" value="JAP95347.1"/>
    <property type="molecule type" value="Transcribed_RNA"/>
</dbReference>
<feature type="non-terminal residue" evidence="1">
    <location>
        <position position="1"/>
    </location>
</feature>
<organism evidence="1">
    <name type="scientific">Trepomonas sp. PC1</name>
    <dbReference type="NCBI Taxonomy" id="1076344"/>
    <lineage>
        <taxon>Eukaryota</taxon>
        <taxon>Metamonada</taxon>
        <taxon>Diplomonadida</taxon>
        <taxon>Hexamitidae</taxon>
        <taxon>Hexamitinae</taxon>
        <taxon>Trepomonas</taxon>
    </lineage>
</organism>
<dbReference type="InterPro" id="IPR027417">
    <property type="entry name" value="P-loop_NTPase"/>
</dbReference>
<dbReference type="GO" id="GO:0005525">
    <property type="term" value="F:GTP binding"/>
    <property type="evidence" value="ECO:0007669"/>
    <property type="project" value="InterPro"/>
</dbReference>
<dbReference type="Pfam" id="PF00071">
    <property type="entry name" value="Ras"/>
    <property type="match status" value="1"/>
</dbReference>
<sequence>VDLDLNDFSDKEISEIVYRKSFDKPKFLNVVIIGNKSSGRSAFIQRLVRKKFINVEQTEQAVKYEKSFSKDNVTLYLFDLPGMKTHVDMRINTNIIMRANICFITVNLMDIEWQTQVINYIMLLKTIQFANFEQMIILLCTKSDTYQDINIETLQKFVEKHKIDRYFIVSAKTGEGIDDILKMEWP</sequence>
<dbReference type="GO" id="GO:0003924">
    <property type="term" value="F:GTPase activity"/>
    <property type="evidence" value="ECO:0007669"/>
    <property type="project" value="InterPro"/>
</dbReference>
<proteinExistence type="predicted"/>
<name>A0A146KFV1_9EUKA</name>
<accession>A0A146KFV1</accession>
<dbReference type="SUPFAM" id="SSF52540">
    <property type="entry name" value="P-loop containing nucleoside triphosphate hydrolases"/>
    <property type="match status" value="1"/>
</dbReference>
<dbReference type="InterPro" id="IPR001806">
    <property type="entry name" value="Small_GTPase"/>
</dbReference>
<evidence type="ECO:0000313" key="1">
    <source>
        <dbReference type="EMBL" id="JAP95347.1"/>
    </source>
</evidence>
<feature type="non-terminal residue" evidence="1">
    <location>
        <position position="186"/>
    </location>
</feature>
<reference evidence="1" key="1">
    <citation type="submission" date="2015-07" db="EMBL/GenBank/DDBJ databases">
        <title>Adaptation to a free-living lifestyle via gene acquisitions in the diplomonad Trepomonas sp. PC1.</title>
        <authorList>
            <person name="Xu F."/>
            <person name="Jerlstrom-Hultqvist J."/>
            <person name="Kolisko M."/>
            <person name="Simpson A.G.B."/>
            <person name="Roger A.J."/>
            <person name="Svard S.G."/>
            <person name="Andersson J.O."/>
        </authorList>
    </citation>
    <scope>NUCLEOTIDE SEQUENCE</scope>
    <source>
        <strain evidence="1">PC1</strain>
    </source>
</reference>